<keyword evidence="7" id="KW-0175">Coiled coil</keyword>
<dbReference type="PANTHER" id="PTHR46716">
    <property type="entry name" value="MITOGEN-ACTIVATED PROTEIN KINASE KINASE KINASE 7"/>
    <property type="match status" value="1"/>
</dbReference>
<evidence type="ECO:0000313" key="8">
    <source>
        <dbReference type="EMBL" id="JAG72609.1"/>
    </source>
</evidence>
<dbReference type="GO" id="GO:0004709">
    <property type="term" value="F:MAP kinase kinase kinase activity"/>
    <property type="evidence" value="ECO:0007669"/>
    <property type="project" value="TreeGrafter"/>
</dbReference>
<dbReference type="EMBL" id="GBYB01002842">
    <property type="protein sequence ID" value="JAG72609.1"/>
    <property type="molecule type" value="Transcribed_RNA"/>
</dbReference>
<comment type="similarity">
    <text evidence="1">Belongs to the protein kinase superfamily. STE Ser/Thr protein kinase family. MAP kinase kinase kinase subfamily.</text>
</comment>
<evidence type="ECO:0000256" key="7">
    <source>
        <dbReference type="SAM" id="Coils"/>
    </source>
</evidence>
<dbReference type="GO" id="GO:0007254">
    <property type="term" value="P:JNK cascade"/>
    <property type="evidence" value="ECO:0007669"/>
    <property type="project" value="TreeGrafter"/>
</dbReference>
<evidence type="ECO:0000256" key="5">
    <source>
        <dbReference type="ARBA" id="ARBA00022777"/>
    </source>
</evidence>
<name>A0A0C9QQD3_9HYME</name>
<accession>A0A0C9QQD3</accession>
<keyword evidence="3" id="KW-0808">Transferase</keyword>
<organism evidence="8">
    <name type="scientific">Fopius arisanus</name>
    <dbReference type="NCBI Taxonomy" id="64838"/>
    <lineage>
        <taxon>Eukaryota</taxon>
        <taxon>Metazoa</taxon>
        <taxon>Ecdysozoa</taxon>
        <taxon>Arthropoda</taxon>
        <taxon>Hexapoda</taxon>
        <taxon>Insecta</taxon>
        <taxon>Pterygota</taxon>
        <taxon>Neoptera</taxon>
        <taxon>Endopterygota</taxon>
        <taxon>Hymenoptera</taxon>
        <taxon>Apocrita</taxon>
        <taxon>Ichneumonoidea</taxon>
        <taxon>Braconidae</taxon>
        <taxon>Opiinae</taxon>
        <taxon>Fopius</taxon>
    </lineage>
</organism>
<dbReference type="PANTHER" id="PTHR46716:SF1">
    <property type="entry name" value="MITOGEN-ACTIVATED PROTEIN KINASE KINASE KINASE 7"/>
    <property type="match status" value="1"/>
</dbReference>
<evidence type="ECO:0000256" key="3">
    <source>
        <dbReference type="ARBA" id="ARBA00022679"/>
    </source>
</evidence>
<keyword evidence="2" id="KW-0723">Serine/threonine-protein kinase</keyword>
<reference evidence="8" key="1">
    <citation type="submission" date="2015-01" db="EMBL/GenBank/DDBJ databases">
        <title>Transcriptome Assembly of Fopius arisanus.</title>
        <authorList>
            <person name="Geib S."/>
        </authorList>
    </citation>
    <scope>NUCLEOTIDE SEQUENCE</scope>
</reference>
<keyword evidence="6" id="KW-0067">ATP-binding</keyword>
<feature type="coiled-coil region" evidence="7">
    <location>
        <begin position="106"/>
        <end position="140"/>
    </location>
</feature>
<proteinExistence type="inferred from homology"/>
<dbReference type="GO" id="GO:0006955">
    <property type="term" value="P:immune response"/>
    <property type="evidence" value="ECO:0007669"/>
    <property type="project" value="TreeGrafter"/>
</dbReference>
<protein>
    <submittedName>
        <fullName evidence="8">MAP3K7_0 protein</fullName>
    </submittedName>
</protein>
<gene>
    <name evidence="8" type="primary">MAP3K7_0</name>
    <name evidence="8" type="ORF">g.14376</name>
</gene>
<dbReference type="GO" id="GO:0043123">
    <property type="term" value="P:positive regulation of canonical NF-kappaB signal transduction"/>
    <property type="evidence" value="ECO:0007669"/>
    <property type="project" value="TreeGrafter"/>
</dbReference>
<keyword evidence="4" id="KW-0547">Nucleotide-binding</keyword>
<keyword evidence="5" id="KW-0418">Kinase</keyword>
<evidence type="ECO:0000256" key="2">
    <source>
        <dbReference type="ARBA" id="ARBA00022527"/>
    </source>
</evidence>
<evidence type="ECO:0000256" key="1">
    <source>
        <dbReference type="ARBA" id="ARBA00006529"/>
    </source>
</evidence>
<dbReference type="AlphaFoldDB" id="A0A0C9QQD3"/>
<evidence type="ECO:0000256" key="6">
    <source>
        <dbReference type="ARBA" id="ARBA00022840"/>
    </source>
</evidence>
<sequence length="170" mass="19486">MSHYNTRTVIQRREASVSRFSSGDTEYLEKFWFLLKSSTSADDLDDVYRVLDADLRPLTPDNSCPISKEIFEEHKLLAQEYLKIQTEIALVGQYRSDMLKSLSPDALKDQQELSKLEDEKESLVKLYRNLKRQLELMKGQGVTSTPSVNSAVPGNNGWVFIPRQEPSRIS</sequence>
<evidence type="ECO:0000256" key="4">
    <source>
        <dbReference type="ARBA" id="ARBA00022741"/>
    </source>
</evidence>
<dbReference type="GO" id="GO:0005524">
    <property type="term" value="F:ATP binding"/>
    <property type="evidence" value="ECO:0007669"/>
    <property type="project" value="UniProtKB-KW"/>
</dbReference>